<evidence type="ECO:0000313" key="3">
    <source>
        <dbReference type="Proteomes" id="UP000095087"/>
    </source>
</evidence>
<gene>
    <name evidence="2" type="ORF">A7A08_03066</name>
</gene>
<dbReference type="Proteomes" id="UP000095087">
    <property type="component" value="Unassembled WGS sequence"/>
</dbReference>
<sequence length="111" mass="12146">MNVLMGITFIAIFLGWICAFLGAVLVVIVILRNLSHIRLSNPELIQLDAKTPLMGFRIFRIASKPGSLGTAEEPKRRFAFRMLWWSLAVSGGGLLLSTVITAFGFAPPATQ</sequence>
<dbReference type="AlphaFoldDB" id="A0A1E2RV79"/>
<dbReference type="EMBL" id="MASI01000011">
    <property type="protein sequence ID" value="ODA66052.1"/>
    <property type="molecule type" value="Genomic_DNA"/>
</dbReference>
<organism evidence="2 3">
    <name type="scientific">Methyloligella halotolerans</name>
    <dbReference type="NCBI Taxonomy" id="1177755"/>
    <lineage>
        <taxon>Bacteria</taxon>
        <taxon>Pseudomonadati</taxon>
        <taxon>Pseudomonadota</taxon>
        <taxon>Alphaproteobacteria</taxon>
        <taxon>Hyphomicrobiales</taxon>
        <taxon>Hyphomicrobiaceae</taxon>
        <taxon>Methyloligella</taxon>
    </lineage>
</organism>
<evidence type="ECO:0000313" key="2">
    <source>
        <dbReference type="EMBL" id="ODA66052.1"/>
    </source>
</evidence>
<protein>
    <submittedName>
        <fullName evidence="2">Uncharacterized protein</fullName>
    </submittedName>
</protein>
<feature type="transmembrane region" description="Helical" evidence="1">
    <location>
        <begin position="83"/>
        <end position="106"/>
    </location>
</feature>
<keyword evidence="1" id="KW-0472">Membrane</keyword>
<evidence type="ECO:0000256" key="1">
    <source>
        <dbReference type="SAM" id="Phobius"/>
    </source>
</evidence>
<reference evidence="2 3" key="1">
    <citation type="submission" date="2016-07" db="EMBL/GenBank/DDBJ databases">
        <title>Draft genome sequence of Methyloligella halotolerans C2T (VKM B-2706T=CCUG 61687T=DSM 25045T), a halotolerant polyhydroxybutyrate accumulating methylotroph.</title>
        <authorList>
            <person name="Vasilenko O.V."/>
            <person name="Doronina N.V."/>
            <person name="Poroshina M.N."/>
            <person name="Tarlachkov S.V."/>
            <person name="Trotsenko Y.A."/>
        </authorList>
    </citation>
    <scope>NUCLEOTIDE SEQUENCE [LARGE SCALE GENOMIC DNA]</scope>
    <source>
        <strain evidence="2 3">VKM B-2706</strain>
    </source>
</reference>
<feature type="transmembrane region" description="Helical" evidence="1">
    <location>
        <begin position="6"/>
        <end position="31"/>
    </location>
</feature>
<proteinExistence type="predicted"/>
<name>A0A1E2RV79_9HYPH</name>
<keyword evidence="3" id="KW-1185">Reference proteome</keyword>
<comment type="caution">
    <text evidence="2">The sequence shown here is derived from an EMBL/GenBank/DDBJ whole genome shotgun (WGS) entry which is preliminary data.</text>
</comment>
<keyword evidence="1" id="KW-1133">Transmembrane helix</keyword>
<dbReference type="RefSeq" id="WP_069096203.1">
    <property type="nucleotide sequence ID" value="NZ_MASI01000011.1"/>
</dbReference>
<accession>A0A1E2RV79</accession>
<keyword evidence="1" id="KW-0812">Transmembrane</keyword>